<name>A0ABR1QA38_9PEZI</name>
<evidence type="ECO:0000313" key="1">
    <source>
        <dbReference type="EMBL" id="KAK7949273.1"/>
    </source>
</evidence>
<dbReference type="RefSeq" id="XP_066698779.1">
    <property type="nucleotide sequence ID" value="XM_066846381.1"/>
</dbReference>
<protein>
    <submittedName>
        <fullName evidence="1">Uncharacterized protein</fullName>
    </submittedName>
</protein>
<gene>
    <name evidence="1" type="ORF">PG986_010159</name>
</gene>
<comment type="caution">
    <text evidence="1">The sequence shown here is derived from an EMBL/GenBank/DDBJ whole genome shotgun (WGS) entry which is preliminary data.</text>
</comment>
<reference evidence="1 2" key="1">
    <citation type="submission" date="2023-01" db="EMBL/GenBank/DDBJ databases">
        <title>Analysis of 21 Apiospora genomes using comparative genomics revels a genus with tremendous synthesis potential of carbohydrate active enzymes and secondary metabolites.</title>
        <authorList>
            <person name="Sorensen T."/>
        </authorList>
    </citation>
    <scope>NUCLEOTIDE SEQUENCE [LARGE SCALE GENOMIC DNA]</scope>
    <source>
        <strain evidence="1 2">CBS 24483</strain>
    </source>
</reference>
<dbReference type="EMBL" id="JAQQWE010000006">
    <property type="protein sequence ID" value="KAK7949273.1"/>
    <property type="molecule type" value="Genomic_DNA"/>
</dbReference>
<keyword evidence="2" id="KW-1185">Reference proteome</keyword>
<organism evidence="1 2">
    <name type="scientific">Apiospora aurea</name>
    <dbReference type="NCBI Taxonomy" id="335848"/>
    <lineage>
        <taxon>Eukaryota</taxon>
        <taxon>Fungi</taxon>
        <taxon>Dikarya</taxon>
        <taxon>Ascomycota</taxon>
        <taxon>Pezizomycotina</taxon>
        <taxon>Sordariomycetes</taxon>
        <taxon>Xylariomycetidae</taxon>
        <taxon>Amphisphaeriales</taxon>
        <taxon>Apiosporaceae</taxon>
        <taxon>Apiospora</taxon>
    </lineage>
</organism>
<sequence>MVSPGPPMRFTTQGDKVSYFLTYLEAHAVHIVFAFVRESMIVGFRSSCLLQRFLQGGCVKSGPGMAGPQLGPDDNMAIFAKHSGPQRGVGIRVDQVPPIFLHQSSLDGVFARGTIPGDWVLPKY</sequence>
<proteinExistence type="predicted"/>
<dbReference type="Proteomes" id="UP001391051">
    <property type="component" value="Unassembled WGS sequence"/>
</dbReference>
<evidence type="ECO:0000313" key="2">
    <source>
        <dbReference type="Proteomes" id="UP001391051"/>
    </source>
</evidence>
<dbReference type="GeneID" id="92079443"/>
<accession>A0ABR1QA38</accession>